<evidence type="ECO:0000313" key="1">
    <source>
        <dbReference type="EMBL" id="KJV83925.1"/>
    </source>
</evidence>
<evidence type="ECO:0000313" key="2">
    <source>
        <dbReference type="Proteomes" id="UP000033722"/>
    </source>
</evidence>
<name>A0A0F3PUB2_ANAPH</name>
<proteinExistence type="predicted"/>
<dbReference type="AlphaFoldDB" id="A0A0F3PUB2"/>
<protein>
    <submittedName>
        <fullName evidence="1">Uncharacterized protein</fullName>
    </submittedName>
</protein>
<reference evidence="1 2" key="1">
    <citation type="submission" date="2015-01" db="EMBL/GenBank/DDBJ databases">
        <title>Genome Sequencing of Rickettsiales.</title>
        <authorList>
            <person name="Daugherty S.C."/>
            <person name="Su Q."/>
            <person name="Abolude K."/>
            <person name="Beier-Sexton M."/>
            <person name="Carlyon J.A."/>
            <person name="Carter R."/>
            <person name="Day N.P."/>
            <person name="Dumler S.J."/>
            <person name="Dyachenko V."/>
            <person name="Godinez A."/>
            <person name="Kurtti T.J."/>
            <person name="Lichay M."/>
            <person name="Mullins K.E."/>
            <person name="Ott S."/>
            <person name="Pappas-Brown V."/>
            <person name="Paris D.H."/>
            <person name="Patel P."/>
            <person name="Richards A.L."/>
            <person name="Sadzewicz L."/>
            <person name="Sears K."/>
            <person name="Seidman D."/>
            <person name="Sengamalay N."/>
            <person name="Stenos J."/>
            <person name="Tallon L.J."/>
            <person name="Vincent G."/>
            <person name="Fraser C.M."/>
            <person name="Munderloh U."/>
            <person name="Dunning-Hotopp J.C."/>
        </authorList>
    </citation>
    <scope>NUCLEOTIDE SEQUENCE [LARGE SCALE GENOMIC DNA]</scope>
    <source>
        <strain evidence="1 2">CRT53-1</strain>
    </source>
</reference>
<sequence>MALGSCPSGVFIIFFLADATFALVLSLADAVSLGLHHPYYNSSFSS</sequence>
<dbReference type="PATRIC" id="fig|1359157.3.peg.963"/>
<accession>A0A0F3PUB2</accession>
<comment type="caution">
    <text evidence="1">The sequence shown here is derived from an EMBL/GenBank/DDBJ whole genome shotgun (WGS) entry which is preliminary data.</text>
</comment>
<gene>
    <name evidence="1" type="ORF">APHCRT_1134</name>
</gene>
<dbReference type="EMBL" id="LAOD01000024">
    <property type="protein sequence ID" value="KJV83925.1"/>
    <property type="molecule type" value="Genomic_DNA"/>
</dbReference>
<organism evidence="1 2">
    <name type="scientific">Anaplasma phagocytophilum str. CRT53-1</name>
    <dbReference type="NCBI Taxonomy" id="1359157"/>
    <lineage>
        <taxon>Bacteria</taxon>
        <taxon>Pseudomonadati</taxon>
        <taxon>Pseudomonadota</taxon>
        <taxon>Alphaproteobacteria</taxon>
        <taxon>Rickettsiales</taxon>
        <taxon>Anaplasmataceae</taxon>
        <taxon>Anaplasma</taxon>
        <taxon>phagocytophilum group</taxon>
    </lineage>
</organism>
<dbReference type="Proteomes" id="UP000033722">
    <property type="component" value="Unassembled WGS sequence"/>
</dbReference>